<organism evidence="3 4">
    <name type="scientific">Winogradskyella bathintestinalis</name>
    <dbReference type="NCBI Taxonomy" id="3035208"/>
    <lineage>
        <taxon>Bacteria</taxon>
        <taxon>Pseudomonadati</taxon>
        <taxon>Bacteroidota</taxon>
        <taxon>Flavobacteriia</taxon>
        <taxon>Flavobacteriales</taxon>
        <taxon>Flavobacteriaceae</taxon>
        <taxon>Winogradskyella</taxon>
    </lineage>
</organism>
<evidence type="ECO:0000256" key="1">
    <source>
        <dbReference type="SAM" id="SignalP"/>
    </source>
</evidence>
<dbReference type="RefSeq" id="WP_290205603.1">
    <property type="nucleotide sequence ID" value="NZ_JASDDK010000001.1"/>
</dbReference>
<comment type="caution">
    <text evidence="3">The sequence shown here is derived from an EMBL/GenBank/DDBJ whole genome shotgun (WGS) entry which is preliminary data.</text>
</comment>
<keyword evidence="4" id="KW-1185">Reference proteome</keyword>
<protein>
    <submittedName>
        <fullName evidence="3">Tail fiber domain-containing protein</fullName>
    </submittedName>
</protein>
<dbReference type="PROSITE" id="PS51688">
    <property type="entry name" value="ICA"/>
    <property type="match status" value="1"/>
</dbReference>
<dbReference type="InterPro" id="IPR030392">
    <property type="entry name" value="S74_ICA"/>
</dbReference>
<sequence>MKKILQTIAFALCICLAGYAQNPPSNFINYQGVASDASGEVISETAIALQIALKFGSETATASYIENHNPTTDANGVFSIQIGNGTLVSGAYDVSNFGVEASYITVSLNGVEIGTTELNAVPYALSSGDAQWTANGTNIENKNSGLVKVINGLEVSGGISGNSGATITEFSTDNTFSDNSDSSVPTEQAIKTYVDNAISGSDSSIDDLSDGKTNYSSLFLGADAGFSSTPSNHYNVGVGINSLYSNSDGRYNTAIGTNTLYANTTGLFNVAIGSSSLESNTIGGANVAIGLQALNSNISGTGNVGVGSGSIYANIDGGWNTAIGEDALGDNTTGDYNIAVGSYALEGNTTGEANVAIGRAALISNISGNGNVALGNKAGLSAQGSNKLYIHNSGASSPLIYGEFDNRILRFNGTTEARSFENSPTTTDLILGGTANTTAGDDGIISSDPDYAGSDIFIRSNDAVVIELDYDNDETGQFEIKAGDGSEIFEVDEGGNVYVNGSLAHSSDRRLKRDIEDLQYGLKEILQLQPKAYNWKNRTQPNKSLGLIAQEVQPLLKEIVTTKDNEQKTLAISYTELIPILINAIKEQQAQIEALKTTNTTNDVALAEILKRVKTLEYTAELNKTKGSRLSSAK</sequence>
<dbReference type="Pfam" id="PF13884">
    <property type="entry name" value="Peptidase_S74"/>
    <property type="match status" value="1"/>
</dbReference>
<proteinExistence type="predicted"/>
<evidence type="ECO:0000313" key="4">
    <source>
        <dbReference type="Proteomes" id="UP001231197"/>
    </source>
</evidence>
<dbReference type="EMBL" id="JASDDK010000001">
    <property type="protein sequence ID" value="MDN3491916.1"/>
    <property type="molecule type" value="Genomic_DNA"/>
</dbReference>
<feature type="chain" id="PRO_5045448619" evidence="1">
    <location>
        <begin position="21"/>
        <end position="634"/>
    </location>
</feature>
<evidence type="ECO:0000259" key="2">
    <source>
        <dbReference type="PROSITE" id="PS51688"/>
    </source>
</evidence>
<feature type="signal peptide" evidence="1">
    <location>
        <begin position="1"/>
        <end position="20"/>
    </location>
</feature>
<dbReference type="Gene3D" id="1.10.10.10">
    <property type="entry name" value="Winged helix-like DNA-binding domain superfamily/Winged helix DNA-binding domain"/>
    <property type="match status" value="1"/>
</dbReference>
<evidence type="ECO:0000313" key="3">
    <source>
        <dbReference type="EMBL" id="MDN3491916.1"/>
    </source>
</evidence>
<keyword evidence="1" id="KW-0732">Signal</keyword>
<accession>A0ABT7ZSD2</accession>
<dbReference type="Proteomes" id="UP001231197">
    <property type="component" value="Unassembled WGS sequence"/>
</dbReference>
<gene>
    <name evidence="3" type="ORF">QMA06_04220</name>
</gene>
<dbReference type="InterPro" id="IPR036388">
    <property type="entry name" value="WH-like_DNA-bd_sf"/>
</dbReference>
<reference evidence="3 4" key="1">
    <citation type="journal article" date="2023" name="Int. J. Syst. Evol. Microbiol.">
        <title>Winogradskyella bathintestinalis sp. nov., isolated from the intestine of the deep-sea loosejaw dragonfish, Malacosteus niger.</title>
        <authorList>
            <person name="Uniacke-Lowe S."/>
            <person name="Johnson C.N."/>
            <person name="Stanton C."/>
            <person name="Hill C."/>
            <person name="Ross P."/>
        </authorList>
    </citation>
    <scope>NUCLEOTIDE SEQUENCE [LARGE SCALE GENOMIC DNA]</scope>
    <source>
        <strain evidence="3 4">APC 3343</strain>
    </source>
</reference>
<feature type="domain" description="Peptidase S74" evidence="2">
    <location>
        <begin position="507"/>
        <end position="599"/>
    </location>
</feature>
<name>A0ABT7ZSD2_9FLAO</name>